<dbReference type="Gene3D" id="2.40.50.100">
    <property type="match status" value="1"/>
</dbReference>
<evidence type="ECO:0000313" key="6">
    <source>
        <dbReference type="Proteomes" id="UP001305746"/>
    </source>
</evidence>
<organism evidence="5 6">
    <name type="scientific">Marinobacter qingdaonensis</name>
    <dbReference type="NCBI Taxonomy" id="3108486"/>
    <lineage>
        <taxon>Bacteria</taxon>
        <taxon>Pseudomonadati</taxon>
        <taxon>Pseudomonadota</taxon>
        <taxon>Gammaproteobacteria</taxon>
        <taxon>Pseudomonadales</taxon>
        <taxon>Marinobacteraceae</taxon>
        <taxon>Marinobacter</taxon>
    </lineage>
</organism>
<feature type="domain" description="Multidrug resistance protein MdtA-like C-terminal permuted SH3" evidence="3">
    <location>
        <begin position="253"/>
        <end position="310"/>
    </location>
</feature>
<comment type="caution">
    <text evidence="5">The sequence shown here is derived from an EMBL/GenBank/DDBJ whole genome shotgun (WGS) entry which is preliminary data.</text>
</comment>
<dbReference type="InterPro" id="IPR006143">
    <property type="entry name" value="RND_pump_MFP"/>
</dbReference>
<dbReference type="Gene3D" id="1.10.287.470">
    <property type="entry name" value="Helix hairpin bin"/>
    <property type="match status" value="1"/>
</dbReference>
<evidence type="ECO:0000313" key="5">
    <source>
        <dbReference type="EMBL" id="MEA1080051.1"/>
    </source>
</evidence>
<proteinExistence type="inferred from homology"/>
<dbReference type="Gene3D" id="2.40.30.170">
    <property type="match status" value="1"/>
</dbReference>
<dbReference type="NCBIfam" id="TIGR01730">
    <property type="entry name" value="RND_mfp"/>
    <property type="match status" value="1"/>
</dbReference>
<comment type="similarity">
    <text evidence="1">Belongs to the membrane fusion protein (MFP) (TC 8.A.1) family.</text>
</comment>
<evidence type="ECO:0000259" key="3">
    <source>
        <dbReference type="Pfam" id="PF25967"/>
    </source>
</evidence>
<feature type="coiled-coil region" evidence="2">
    <location>
        <begin position="54"/>
        <end position="138"/>
    </location>
</feature>
<dbReference type="Pfam" id="PF25973">
    <property type="entry name" value="BSH_CzcB"/>
    <property type="match status" value="1"/>
</dbReference>
<reference evidence="5 6" key="1">
    <citation type="submission" date="2023-12" db="EMBL/GenBank/DDBJ databases">
        <title>Marinobacter qingdaonensis sp. nov., isolated from the intertidal sediment of Qingdao, PR China.</title>
        <authorList>
            <person name="Li Y."/>
        </authorList>
    </citation>
    <scope>NUCLEOTIDE SEQUENCE [LARGE SCALE GENOMIC DNA]</scope>
    <source>
        <strain evidence="5 6">ASW11-75</strain>
    </source>
</reference>
<dbReference type="InterPro" id="IPR058627">
    <property type="entry name" value="MdtA-like_C"/>
</dbReference>
<evidence type="ECO:0000256" key="1">
    <source>
        <dbReference type="ARBA" id="ARBA00009477"/>
    </source>
</evidence>
<name>A0ABU5NW89_9GAMM</name>
<sequence>MQLETVTEQAIVREVSLNGTVTPLRVSRISPAVAGLLETLRVDAGDRVSAGDVLVELDDEQASFELEAATAEARQAQTRLAEAQRRLTEAQSVGAGRNIAATEVRSRESEVASARAAVAQLEALRNRMEVQLRRHTVRAPYAGVITARTGNLGEWVTPGDELVRLVDTSNLRLDFQVPQTYLERLGEDADLLVLGNGEPVPAAIAARVPVTDPQARTFLLRAQPPESARFWPGMAVQALLRVNTDDTGLTVSRDAINRYPEGRVTVWLARPDEAGGFTVSERRVRLGAAFAGRVQITEGLDGGERVVVRGNEALTEGISVRLAEREAR</sequence>
<feature type="domain" description="CzcB-like barrel-sandwich hybrid" evidence="4">
    <location>
        <begin position="26"/>
        <end position="167"/>
    </location>
</feature>
<keyword evidence="2" id="KW-0175">Coiled coil</keyword>
<evidence type="ECO:0000256" key="2">
    <source>
        <dbReference type="SAM" id="Coils"/>
    </source>
</evidence>
<dbReference type="PANTHER" id="PTHR30469:SF15">
    <property type="entry name" value="HLYD FAMILY OF SECRETION PROTEINS"/>
    <property type="match status" value="1"/>
</dbReference>
<keyword evidence="6" id="KW-1185">Reference proteome</keyword>
<protein>
    <submittedName>
        <fullName evidence="5">Efflux RND transporter periplasmic adaptor subunit</fullName>
    </submittedName>
</protein>
<dbReference type="Proteomes" id="UP001305746">
    <property type="component" value="Unassembled WGS sequence"/>
</dbReference>
<dbReference type="InterPro" id="IPR058647">
    <property type="entry name" value="BSH_CzcB-like"/>
</dbReference>
<dbReference type="EMBL" id="JAYDCJ010000003">
    <property type="protein sequence ID" value="MEA1080051.1"/>
    <property type="molecule type" value="Genomic_DNA"/>
</dbReference>
<dbReference type="RefSeq" id="WP_322854566.1">
    <property type="nucleotide sequence ID" value="NZ_JAYDCJ010000003.1"/>
</dbReference>
<dbReference type="SUPFAM" id="SSF111369">
    <property type="entry name" value="HlyD-like secretion proteins"/>
    <property type="match status" value="1"/>
</dbReference>
<dbReference type="Gene3D" id="2.40.420.20">
    <property type="match status" value="1"/>
</dbReference>
<dbReference type="PANTHER" id="PTHR30469">
    <property type="entry name" value="MULTIDRUG RESISTANCE PROTEIN MDTA"/>
    <property type="match status" value="1"/>
</dbReference>
<accession>A0ABU5NW89</accession>
<evidence type="ECO:0000259" key="4">
    <source>
        <dbReference type="Pfam" id="PF25973"/>
    </source>
</evidence>
<gene>
    <name evidence="5" type="ORF">U5822_05190</name>
</gene>
<dbReference type="Pfam" id="PF25967">
    <property type="entry name" value="RND-MFP_C"/>
    <property type="match status" value="1"/>
</dbReference>